<evidence type="ECO:0000256" key="2">
    <source>
        <dbReference type="ARBA" id="ARBA00022723"/>
    </source>
</evidence>
<evidence type="ECO:0000256" key="6">
    <source>
        <dbReference type="ARBA" id="ARBA00048451"/>
    </source>
</evidence>
<keyword evidence="3" id="KW-0862">Zinc</keyword>
<dbReference type="InterPro" id="IPR051804">
    <property type="entry name" value="Carb_Metab_Reg_Kinase/Isom"/>
</dbReference>
<dbReference type="EC" id="2.7.1.4" evidence="5"/>
<dbReference type="RefSeq" id="WP_264515127.1">
    <property type="nucleotide sequence ID" value="NZ_JAPDDR010000010.1"/>
</dbReference>
<keyword evidence="4" id="KW-0460">Magnesium</keyword>
<evidence type="ECO:0000256" key="3">
    <source>
        <dbReference type="ARBA" id="ARBA00022833"/>
    </source>
</evidence>
<comment type="cofactor">
    <cofactor evidence="1">
        <name>Mg(2+)</name>
        <dbReference type="ChEBI" id="CHEBI:18420"/>
    </cofactor>
</comment>
<comment type="catalytic activity">
    <reaction evidence="6">
        <text>D-fructose + ATP = D-fructose 6-phosphate + ADP + H(+)</text>
        <dbReference type="Rhea" id="RHEA:16125"/>
        <dbReference type="ChEBI" id="CHEBI:15378"/>
        <dbReference type="ChEBI" id="CHEBI:30616"/>
        <dbReference type="ChEBI" id="CHEBI:37721"/>
        <dbReference type="ChEBI" id="CHEBI:61527"/>
        <dbReference type="ChEBI" id="CHEBI:456216"/>
        <dbReference type="EC" id="2.7.1.4"/>
    </reaction>
</comment>
<proteinExistence type="predicted"/>
<dbReference type="CDD" id="cd24067">
    <property type="entry name" value="ASKHA_NBD_ROK_BsFRK-like"/>
    <property type="match status" value="1"/>
</dbReference>
<sequence length="284" mass="29410">MIAGIELGGSKTVVAIGTAEGQVHEEWRFPTSSPAETFQQAISWIAERGTPESIGIAAFGPVGVVRGRDSYGKLLATPKPGWADFSIIGTLQAAFPQARLTLETDVNAAALAEARLGAARGLDDIAYITIGTGIGAGILSGGRLIHGALHSEFGHIKVPRAPKDSFEGVCSFHGDCLEGLASGPSIAKRWGLAAADLPADHPAWAMETWYIAHGILSLLGIASPSRVIVGGGVSQAENFHQHTEQLLHSIAAGYFAPLEATPYVVAPLLGQQAGIKGALLLAGI</sequence>
<dbReference type="Pfam" id="PF00480">
    <property type="entry name" value="ROK"/>
    <property type="match status" value="1"/>
</dbReference>
<evidence type="ECO:0000256" key="5">
    <source>
        <dbReference type="ARBA" id="ARBA00038887"/>
    </source>
</evidence>
<gene>
    <name evidence="7" type="ORF">OJ996_18455</name>
</gene>
<dbReference type="InterPro" id="IPR000600">
    <property type="entry name" value="ROK"/>
</dbReference>
<dbReference type="InterPro" id="IPR043129">
    <property type="entry name" value="ATPase_NBD"/>
</dbReference>
<evidence type="ECO:0000256" key="1">
    <source>
        <dbReference type="ARBA" id="ARBA00001946"/>
    </source>
</evidence>
<protein>
    <recommendedName>
        <fullName evidence="5">fructokinase</fullName>
        <ecNumber evidence="5">2.7.1.4</ecNumber>
    </recommendedName>
</protein>
<dbReference type="EMBL" id="JAPDDR010000010">
    <property type="protein sequence ID" value="MCW1915574.1"/>
    <property type="molecule type" value="Genomic_DNA"/>
</dbReference>
<comment type="caution">
    <text evidence="7">The sequence shown here is derived from an EMBL/GenBank/DDBJ whole genome shotgun (WGS) entry which is preliminary data.</text>
</comment>
<dbReference type="Gene3D" id="3.30.420.40">
    <property type="match status" value="2"/>
</dbReference>
<accession>A0ABT3G6V0</accession>
<dbReference type="PANTHER" id="PTHR42742:SF3">
    <property type="entry name" value="FRUCTOKINASE"/>
    <property type="match status" value="1"/>
</dbReference>
<keyword evidence="8" id="KW-1185">Reference proteome</keyword>
<organism evidence="7 8">
    <name type="scientific">Luteolibacter rhizosphaerae</name>
    <dbReference type="NCBI Taxonomy" id="2989719"/>
    <lineage>
        <taxon>Bacteria</taxon>
        <taxon>Pseudomonadati</taxon>
        <taxon>Verrucomicrobiota</taxon>
        <taxon>Verrucomicrobiia</taxon>
        <taxon>Verrucomicrobiales</taxon>
        <taxon>Verrucomicrobiaceae</taxon>
        <taxon>Luteolibacter</taxon>
    </lineage>
</organism>
<name>A0ABT3G6V0_9BACT</name>
<evidence type="ECO:0000313" key="7">
    <source>
        <dbReference type="EMBL" id="MCW1915574.1"/>
    </source>
</evidence>
<dbReference type="Proteomes" id="UP001165653">
    <property type="component" value="Unassembled WGS sequence"/>
</dbReference>
<evidence type="ECO:0000313" key="8">
    <source>
        <dbReference type="Proteomes" id="UP001165653"/>
    </source>
</evidence>
<reference evidence="7" key="1">
    <citation type="submission" date="2022-10" db="EMBL/GenBank/DDBJ databases">
        <title>Luteolibacter sp. GHJ8, whole genome shotgun sequencing project.</title>
        <authorList>
            <person name="Zhao G."/>
            <person name="Shen L."/>
        </authorList>
    </citation>
    <scope>NUCLEOTIDE SEQUENCE</scope>
    <source>
        <strain evidence="7">GHJ8</strain>
    </source>
</reference>
<dbReference type="PANTHER" id="PTHR42742">
    <property type="entry name" value="TRANSCRIPTIONAL REPRESSOR MPRA"/>
    <property type="match status" value="1"/>
</dbReference>
<keyword evidence="2" id="KW-0479">Metal-binding</keyword>
<evidence type="ECO:0000256" key="4">
    <source>
        <dbReference type="ARBA" id="ARBA00022842"/>
    </source>
</evidence>
<dbReference type="SUPFAM" id="SSF53067">
    <property type="entry name" value="Actin-like ATPase domain"/>
    <property type="match status" value="1"/>
</dbReference>